<comment type="caution">
    <text evidence="2">The sequence shown here is derived from an EMBL/GenBank/DDBJ whole genome shotgun (WGS) entry which is preliminary data.</text>
</comment>
<organism evidence="2 3">
    <name type="scientific">Acuticoccus mangrovi</name>
    <dbReference type="NCBI Taxonomy" id="2796142"/>
    <lineage>
        <taxon>Bacteria</taxon>
        <taxon>Pseudomonadati</taxon>
        <taxon>Pseudomonadota</taxon>
        <taxon>Alphaproteobacteria</taxon>
        <taxon>Hyphomicrobiales</taxon>
        <taxon>Amorphaceae</taxon>
        <taxon>Acuticoccus</taxon>
    </lineage>
</organism>
<dbReference type="PANTHER" id="PTHR47495:SF1">
    <property type="entry name" value="BLL3820 PROTEIN"/>
    <property type="match status" value="1"/>
</dbReference>
<accession>A0A934IIV0</accession>
<dbReference type="InterPro" id="IPR046867">
    <property type="entry name" value="AldOxase/xan_DH_MoCoBD2"/>
</dbReference>
<evidence type="ECO:0000313" key="2">
    <source>
        <dbReference type="EMBL" id="MBJ3775786.1"/>
    </source>
</evidence>
<dbReference type="GO" id="GO:0016491">
    <property type="term" value="F:oxidoreductase activity"/>
    <property type="evidence" value="ECO:0007669"/>
    <property type="project" value="InterPro"/>
</dbReference>
<sequence length="690" mass="72062">MSTLPAPVVAYPLISDWIRFEPDGTLRVRTGRVELGQGIATAMVQIAADALSVAPERVRLVSGDTREAPDEGVTAGSLSVSVGGVSLRFAALAARARLLERAAALLQSSTDALDIVDGEVRRSGMASDLTLWRLAEEVDLAVAITTDVPPVPHTLAPLPRADLLSRIAGGFIHDMRLPGMLHGRPVHPPALHARLLSVDVDALAARPGVAKVVRDGDFLGVLAEREDDALAAVAWATANAVWSDGPAESLDPVAHLAAADGEAEVVLLKGEPPAEGTRFSVEVSRPPLSHGSIGPSCAIAQWSEERLTVHCHSQAVYRLKAALAEVLGLDPATVDVIHRNGAGCYGHNGADDVALDAALLARAVPGRPVRVVWSRADEFGTAPVGAPMVTRATAIVANGRIEGFEATATSFTHSSRPGPGAPYLRSAYLIEDGVPIETPGDIPLAAGGGAERNAIPAYAIAYQRVAKRVVGDIPVRTSAMRGLGAFLNVTAIETLVDDVARALGEDPVAFRLAHLDDPRARAVVEAAADGAGWPGTSADGAAYGIGYARYKNRAGYCAVVARIEVEEDVRVTDAWAAVDVGEAINPDGVRNQIEGGIVQSTSWALKEAVRYEGDRVATRDWETYPILTFPEVPRITVRIVGPQDAPPLGCGEAAQGPTAAAISNALAEALGVRLTAMPFSREAIVAALSA</sequence>
<evidence type="ECO:0000259" key="1">
    <source>
        <dbReference type="SMART" id="SM01008"/>
    </source>
</evidence>
<gene>
    <name evidence="2" type="ORF">JCR33_08825</name>
</gene>
<feature type="domain" description="Aldehyde oxidase/xanthine dehydrogenase a/b hammerhead" evidence="1">
    <location>
        <begin position="168"/>
        <end position="246"/>
    </location>
</feature>
<dbReference type="InterPro" id="IPR037165">
    <property type="entry name" value="AldOxase/xan_DH_Mopterin-bd_sf"/>
</dbReference>
<dbReference type="SUPFAM" id="SSF56003">
    <property type="entry name" value="Molybdenum cofactor-binding domain"/>
    <property type="match status" value="2"/>
</dbReference>
<keyword evidence="3" id="KW-1185">Reference proteome</keyword>
<dbReference type="PIRSF" id="PIRSF036389">
    <property type="entry name" value="IOR_B"/>
    <property type="match status" value="1"/>
</dbReference>
<dbReference type="Pfam" id="PF02738">
    <property type="entry name" value="MoCoBD_1"/>
    <property type="match status" value="1"/>
</dbReference>
<protein>
    <submittedName>
        <fullName evidence="2">Xanthine dehydrogenase family protein molybdopterin-binding subunit</fullName>
    </submittedName>
</protein>
<dbReference type="InterPro" id="IPR012368">
    <property type="entry name" value="OxRdtase_Mopterin-bd_su_IorB"/>
</dbReference>
<dbReference type="InterPro" id="IPR000674">
    <property type="entry name" value="Ald_Oxase/Xan_DH_a/b"/>
</dbReference>
<dbReference type="RefSeq" id="WP_198881684.1">
    <property type="nucleotide sequence ID" value="NZ_JAEKJA010000006.1"/>
</dbReference>
<dbReference type="EMBL" id="JAEKJA010000006">
    <property type="protein sequence ID" value="MBJ3775786.1"/>
    <property type="molecule type" value="Genomic_DNA"/>
</dbReference>
<dbReference type="Gene3D" id="3.90.1170.50">
    <property type="entry name" value="Aldehyde oxidase/xanthine dehydrogenase, a/b hammerhead"/>
    <property type="match status" value="1"/>
</dbReference>
<proteinExistence type="predicted"/>
<dbReference type="Gene3D" id="3.30.365.10">
    <property type="entry name" value="Aldehyde oxidase/xanthine dehydrogenase, molybdopterin binding domain"/>
    <property type="match status" value="3"/>
</dbReference>
<dbReference type="InterPro" id="IPR008274">
    <property type="entry name" value="AldOxase/xan_DH_MoCoBD1"/>
</dbReference>
<evidence type="ECO:0000313" key="3">
    <source>
        <dbReference type="Proteomes" id="UP000609531"/>
    </source>
</evidence>
<dbReference type="InterPro" id="IPR052516">
    <property type="entry name" value="N-heterocyclic_Hydroxylase"/>
</dbReference>
<dbReference type="AlphaFoldDB" id="A0A934IIV0"/>
<name>A0A934IIV0_9HYPH</name>
<dbReference type="Proteomes" id="UP000609531">
    <property type="component" value="Unassembled WGS sequence"/>
</dbReference>
<dbReference type="Pfam" id="PF20256">
    <property type="entry name" value="MoCoBD_2"/>
    <property type="match status" value="2"/>
</dbReference>
<dbReference type="SMART" id="SM01008">
    <property type="entry name" value="Ald_Xan_dh_C"/>
    <property type="match status" value="1"/>
</dbReference>
<reference evidence="2" key="1">
    <citation type="submission" date="2020-12" db="EMBL/GenBank/DDBJ databases">
        <title>Bacterial taxonomy.</title>
        <authorList>
            <person name="Pan X."/>
        </authorList>
    </citation>
    <scope>NUCLEOTIDE SEQUENCE</scope>
    <source>
        <strain evidence="2">B2012</strain>
    </source>
</reference>
<dbReference type="PANTHER" id="PTHR47495">
    <property type="entry name" value="ALDEHYDE DEHYDROGENASE"/>
    <property type="match status" value="1"/>
</dbReference>